<dbReference type="PANTHER" id="PTHR47723">
    <property type="entry name" value="OS05G0353850 PROTEIN"/>
    <property type="match status" value="1"/>
</dbReference>
<proteinExistence type="predicted"/>
<dbReference type="Proteomes" id="UP000436088">
    <property type="component" value="Unassembled WGS sequence"/>
</dbReference>
<dbReference type="InterPro" id="IPR036397">
    <property type="entry name" value="RNaseH_sf"/>
</dbReference>
<dbReference type="InterPro" id="IPR044730">
    <property type="entry name" value="RNase_H-like_dom_plant"/>
</dbReference>
<accession>A0A6A2YCY1</accession>
<gene>
    <name evidence="2" type="ORF">F3Y22_tig00112217pilonHSYRG00013</name>
</gene>
<protein>
    <recommendedName>
        <fullName evidence="1">RNase H type-1 domain-containing protein</fullName>
    </recommendedName>
</protein>
<comment type="caution">
    <text evidence="2">The sequence shown here is derived from an EMBL/GenBank/DDBJ whole genome shotgun (WGS) entry which is preliminary data.</text>
</comment>
<dbReference type="InterPro" id="IPR012337">
    <property type="entry name" value="RNaseH-like_sf"/>
</dbReference>
<reference evidence="2" key="1">
    <citation type="submission" date="2019-09" db="EMBL/GenBank/DDBJ databases">
        <title>Draft genome information of white flower Hibiscus syriacus.</title>
        <authorList>
            <person name="Kim Y.-M."/>
        </authorList>
    </citation>
    <scope>NUCLEOTIDE SEQUENCE [LARGE SCALE GENOMIC DNA]</scope>
    <source>
        <strain evidence="2">YM2019G1</strain>
    </source>
</reference>
<dbReference type="Pfam" id="PF13456">
    <property type="entry name" value="RVT_3"/>
    <property type="match status" value="1"/>
</dbReference>
<dbReference type="AlphaFoldDB" id="A0A6A2YCY1"/>
<organism evidence="2 3">
    <name type="scientific">Hibiscus syriacus</name>
    <name type="common">Rose of Sharon</name>
    <dbReference type="NCBI Taxonomy" id="106335"/>
    <lineage>
        <taxon>Eukaryota</taxon>
        <taxon>Viridiplantae</taxon>
        <taxon>Streptophyta</taxon>
        <taxon>Embryophyta</taxon>
        <taxon>Tracheophyta</taxon>
        <taxon>Spermatophyta</taxon>
        <taxon>Magnoliopsida</taxon>
        <taxon>eudicotyledons</taxon>
        <taxon>Gunneridae</taxon>
        <taxon>Pentapetalae</taxon>
        <taxon>rosids</taxon>
        <taxon>malvids</taxon>
        <taxon>Malvales</taxon>
        <taxon>Malvaceae</taxon>
        <taxon>Malvoideae</taxon>
        <taxon>Hibiscus</taxon>
    </lineage>
</organism>
<dbReference type="CDD" id="cd06222">
    <property type="entry name" value="RNase_H_like"/>
    <property type="match status" value="1"/>
</dbReference>
<dbReference type="SUPFAM" id="SSF53098">
    <property type="entry name" value="Ribonuclease H-like"/>
    <property type="match status" value="1"/>
</dbReference>
<evidence type="ECO:0000313" key="2">
    <source>
        <dbReference type="EMBL" id="KAE8669734.1"/>
    </source>
</evidence>
<feature type="domain" description="RNase H type-1" evidence="1">
    <location>
        <begin position="10"/>
        <end position="119"/>
    </location>
</feature>
<name>A0A6A2YCY1_HIBSY</name>
<evidence type="ECO:0000259" key="1">
    <source>
        <dbReference type="Pfam" id="PF13456"/>
    </source>
</evidence>
<evidence type="ECO:0000313" key="3">
    <source>
        <dbReference type="Proteomes" id="UP000436088"/>
    </source>
</evidence>
<dbReference type="InterPro" id="IPR002156">
    <property type="entry name" value="RNaseH_domain"/>
</dbReference>
<dbReference type="EMBL" id="VEPZ02001519">
    <property type="protein sequence ID" value="KAE8669734.1"/>
    <property type="molecule type" value="Genomic_DNA"/>
</dbReference>
<dbReference type="GO" id="GO:0003676">
    <property type="term" value="F:nucleic acid binding"/>
    <property type="evidence" value="ECO:0007669"/>
    <property type="project" value="InterPro"/>
</dbReference>
<dbReference type="InterPro" id="IPR053151">
    <property type="entry name" value="RNase_H-like"/>
</dbReference>
<keyword evidence="3" id="KW-1185">Reference proteome</keyword>
<dbReference type="Gene3D" id="3.30.420.10">
    <property type="entry name" value="Ribonuclease H-like superfamily/Ribonuclease H"/>
    <property type="match status" value="1"/>
</dbReference>
<dbReference type="GO" id="GO:0004523">
    <property type="term" value="F:RNA-DNA hybrid ribonuclease activity"/>
    <property type="evidence" value="ECO:0007669"/>
    <property type="project" value="InterPro"/>
</dbReference>
<sequence>MNLGTFKLKVDGAFPRPPALPAIGKILGNSDGVVITGQAFLVGVPRSASVVEALAITYDVQLAMSIELSRVVIESDCWNVVQQFNIRDVRQLLAAHSHISARFIHREVNGAAPALANYA</sequence>
<dbReference type="PANTHER" id="PTHR47723:SF24">
    <property type="entry name" value="RNASE H TYPE-1 DOMAIN-CONTAINING PROTEIN"/>
    <property type="match status" value="1"/>
</dbReference>